<gene>
    <name evidence="7" type="ORF">AWB69_05744</name>
</gene>
<dbReference type="Pfam" id="PF09362">
    <property type="entry name" value="DUF1996"/>
    <property type="match status" value="1"/>
</dbReference>
<feature type="domain" description="DUF1996" evidence="5">
    <location>
        <begin position="37"/>
        <end position="276"/>
    </location>
</feature>
<dbReference type="InterPro" id="IPR018535">
    <property type="entry name" value="DUF1996"/>
</dbReference>
<evidence type="ECO:0000313" key="7">
    <source>
        <dbReference type="EMBL" id="SAL54137.1"/>
    </source>
</evidence>
<proteinExistence type="predicted"/>
<comment type="subcellular location">
    <subcellularLocation>
        <location evidence="1">Secreted</location>
    </subcellularLocation>
</comment>
<keyword evidence="2" id="KW-0964">Secreted</keyword>
<organism evidence="7 8">
    <name type="scientific">Caballeronia udeis</name>
    <dbReference type="NCBI Taxonomy" id="1232866"/>
    <lineage>
        <taxon>Bacteria</taxon>
        <taxon>Pseudomonadati</taxon>
        <taxon>Pseudomonadota</taxon>
        <taxon>Betaproteobacteria</taxon>
        <taxon>Burkholderiales</taxon>
        <taxon>Burkholderiaceae</taxon>
        <taxon>Caballeronia</taxon>
    </lineage>
</organism>
<feature type="chain" id="PRO_5008501925" evidence="4">
    <location>
        <begin position="21"/>
        <end position="457"/>
    </location>
</feature>
<evidence type="ECO:0000256" key="1">
    <source>
        <dbReference type="ARBA" id="ARBA00004613"/>
    </source>
</evidence>
<dbReference type="OrthoDB" id="581239at2"/>
<sequence length="457" mass="49179">MKARIVVWIVFMLAAGAAHAGNSFNVKCSYSHTLADDPIVYPGKVGEAMVHEFFGNTSTNANSTYDSLNSNRITTCDSKGDISAYWVPELRRSSGIVLPDYQKTYYKNDQAVVPIQTIPAGLEMLAGDHMGSAPNPHINFLCRGGSYTTVAPTNCPVVTDNSGTYSQLDISVHFPDCWDGKTLVPILRSDARNVMSKLHAAAKGALNVAYRNSDGTCPSAYPVKIPELQLNVQYSLGNDPDLSGAQLSLDPIFQNGQWVPQWGSMYTAHGDFINAWHPESLQYIIDTCSNRETVAGTTCASNIPTYYSKGSANVQLDSGGAVLPTNTTLDSTPGSIVLIKFPMPANLNDFPYSGSYLQTFGGNTTDTVAITLDLYAASTTWDDASNLPTASACTSQRIGGIYLNNVQQVRNNDISSYVASQKTAGATQIALCIKNATGKTFQFSSRDGSWAPGLYLK</sequence>
<dbReference type="AlphaFoldDB" id="A0A158ICF7"/>
<evidence type="ECO:0000256" key="4">
    <source>
        <dbReference type="SAM" id="SignalP"/>
    </source>
</evidence>
<dbReference type="EMBL" id="FCOK02000047">
    <property type="protein sequence ID" value="SAL54137.1"/>
    <property type="molecule type" value="Genomic_DNA"/>
</dbReference>
<evidence type="ECO:0000259" key="6">
    <source>
        <dbReference type="Pfam" id="PF24517"/>
    </source>
</evidence>
<evidence type="ECO:0000256" key="2">
    <source>
        <dbReference type="ARBA" id="ARBA00022525"/>
    </source>
</evidence>
<dbReference type="Pfam" id="PF24517">
    <property type="entry name" value="CBM96"/>
    <property type="match status" value="1"/>
</dbReference>
<feature type="signal peptide" evidence="4">
    <location>
        <begin position="1"/>
        <end position="20"/>
    </location>
</feature>
<dbReference type="PANTHER" id="PTHR43662:SF3">
    <property type="entry name" value="DOMAIN PROTEIN, PUTATIVE (AFU_ORTHOLOGUE AFUA_6G11970)-RELATED"/>
    <property type="match status" value="1"/>
</dbReference>
<dbReference type="PANTHER" id="PTHR43662">
    <property type="match status" value="1"/>
</dbReference>
<dbReference type="RefSeq" id="WP_062090083.1">
    <property type="nucleotide sequence ID" value="NZ_FCOK02000047.1"/>
</dbReference>
<reference evidence="7 8" key="1">
    <citation type="submission" date="2016-01" db="EMBL/GenBank/DDBJ databases">
        <authorList>
            <person name="Oliw E.H."/>
        </authorList>
    </citation>
    <scope>NUCLEOTIDE SEQUENCE [LARGE SCALE GENOMIC DNA]</scope>
    <source>
        <strain evidence="7">LMG 27134</strain>
    </source>
</reference>
<evidence type="ECO:0000313" key="8">
    <source>
        <dbReference type="Proteomes" id="UP000054683"/>
    </source>
</evidence>
<evidence type="ECO:0000256" key="3">
    <source>
        <dbReference type="ARBA" id="ARBA00022729"/>
    </source>
</evidence>
<dbReference type="GO" id="GO:0005576">
    <property type="term" value="C:extracellular region"/>
    <property type="evidence" value="ECO:0007669"/>
    <property type="project" value="UniProtKB-SubCell"/>
</dbReference>
<evidence type="ECO:0000259" key="5">
    <source>
        <dbReference type="Pfam" id="PF09362"/>
    </source>
</evidence>
<feature type="domain" description="Carbohydrate-binding module family 96" evidence="6">
    <location>
        <begin position="335"/>
        <end position="455"/>
    </location>
</feature>
<accession>A0A158ICF7</accession>
<dbReference type="Proteomes" id="UP000054683">
    <property type="component" value="Unassembled WGS sequence"/>
</dbReference>
<protein>
    <submittedName>
        <fullName evidence="7">Uncharacterized protein</fullName>
    </submittedName>
</protein>
<dbReference type="InterPro" id="IPR055372">
    <property type="entry name" value="CBM96"/>
</dbReference>
<keyword evidence="3 4" id="KW-0732">Signal</keyword>
<name>A0A158ICF7_9BURK</name>